<dbReference type="SUPFAM" id="SSF53850">
    <property type="entry name" value="Periplasmic binding protein-like II"/>
    <property type="match status" value="1"/>
</dbReference>
<dbReference type="Gene3D" id="3.40.190.10">
    <property type="entry name" value="Periplasmic binding protein-like II"/>
    <property type="match status" value="2"/>
</dbReference>
<reference evidence="3" key="1">
    <citation type="journal article" date="2019" name="Int. J. Syst. Evol. Microbiol.">
        <title>The Global Catalogue of Microorganisms (GCM) 10K type strain sequencing project: providing services to taxonomists for standard genome sequencing and annotation.</title>
        <authorList>
            <consortium name="The Broad Institute Genomics Platform"/>
            <consortium name="The Broad Institute Genome Sequencing Center for Infectious Disease"/>
            <person name="Wu L."/>
            <person name="Ma J."/>
        </authorList>
    </citation>
    <scope>NUCLEOTIDE SEQUENCE [LARGE SCALE GENOMIC DNA]</scope>
    <source>
        <strain evidence="3">JCM 16702</strain>
    </source>
</reference>
<accession>A0ABP7X6I5</accession>
<dbReference type="PROSITE" id="PS51318">
    <property type="entry name" value="TAT"/>
    <property type="match status" value="1"/>
</dbReference>
<sequence length="323" mass="33628">MPPAAFVPSRRGVLRLGAAAAAAALAAGCSDGSGGGRRRLVLAGGPTDGQYEPFARRLAQELRRRVSGLTVDVLTTSASVENLRMLATGRADLALALSDSAADAVAGHGAFRAPLPVTALARIYLNYTHLVVAEDSPVRRVTDLAGRRVSLGAEGSGTAVVGERVLEAAKPPRPVRTVRLGLAESCAALAGGDVEAFFWSGGVPTKAIADLAARTPVRLVPLDGLILALRRAHGPTYVGVSVPAGTYRQATEVPTVGVPSFLVARRDLSPGLAETVTRVMFHARDRLPGPEVPGSYLDERYAIGTGTVPLHPGAVRYYRSVYG</sequence>
<dbReference type="NCBIfam" id="TIGR02122">
    <property type="entry name" value="TRAP_TAXI"/>
    <property type="match status" value="1"/>
</dbReference>
<gene>
    <name evidence="2" type="ORF">GCM10022214_86650</name>
</gene>
<dbReference type="RefSeq" id="WP_344959333.1">
    <property type="nucleotide sequence ID" value="NZ_BAAAZG010000086.1"/>
</dbReference>
<name>A0ABP7X6I5_9ACTN</name>
<protein>
    <submittedName>
        <fullName evidence="2">TAXI family TRAP transporter solute-binding subunit</fullName>
    </submittedName>
</protein>
<dbReference type="EMBL" id="BAAAZG010000086">
    <property type="protein sequence ID" value="GAA4105971.1"/>
    <property type="molecule type" value="Genomic_DNA"/>
</dbReference>
<keyword evidence="1" id="KW-0732">Signal</keyword>
<dbReference type="Proteomes" id="UP001500683">
    <property type="component" value="Unassembled WGS sequence"/>
</dbReference>
<dbReference type="PANTHER" id="PTHR42941:SF1">
    <property type="entry name" value="SLL1037 PROTEIN"/>
    <property type="match status" value="1"/>
</dbReference>
<evidence type="ECO:0000313" key="2">
    <source>
        <dbReference type="EMBL" id="GAA4105971.1"/>
    </source>
</evidence>
<dbReference type="Pfam" id="PF16868">
    <property type="entry name" value="NMT1_3"/>
    <property type="match status" value="1"/>
</dbReference>
<evidence type="ECO:0000313" key="3">
    <source>
        <dbReference type="Proteomes" id="UP001500683"/>
    </source>
</evidence>
<keyword evidence="3" id="KW-1185">Reference proteome</keyword>
<evidence type="ECO:0000256" key="1">
    <source>
        <dbReference type="SAM" id="SignalP"/>
    </source>
</evidence>
<feature type="signal peptide" evidence="1">
    <location>
        <begin position="1"/>
        <end position="26"/>
    </location>
</feature>
<feature type="chain" id="PRO_5045432022" evidence="1">
    <location>
        <begin position="27"/>
        <end position="323"/>
    </location>
</feature>
<organism evidence="2 3">
    <name type="scientific">Actinomadura miaoliensis</name>
    <dbReference type="NCBI Taxonomy" id="430685"/>
    <lineage>
        <taxon>Bacteria</taxon>
        <taxon>Bacillati</taxon>
        <taxon>Actinomycetota</taxon>
        <taxon>Actinomycetes</taxon>
        <taxon>Streptosporangiales</taxon>
        <taxon>Thermomonosporaceae</taxon>
        <taxon>Actinomadura</taxon>
    </lineage>
</organism>
<dbReference type="PANTHER" id="PTHR42941">
    <property type="entry name" value="SLL1037 PROTEIN"/>
    <property type="match status" value="1"/>
</dbReference>
<proteinExistence type="predicted"/>
<dbReference type="InterPro" id="IPR011852">
    <property type="entry name" value="TRAP_TAXI"/>
</dbReference>
<comment type="caution">
    <text evidence="2">The sequence shown here is derived from an EMBL/GenBank/DDBJ whole genome shotgun (WGS) entry which is preliminary data.</text>
</comment>
<dbReference type="InterPro" id="IPR006311">
    <property type="entry name" value="TAT_signal"/>
</dbReference>